<keyword evidence="3" id="KW-1185">Reference proteome</keyword>
<sequence length="183" mass="19700">MSPCRYRRLVGEPSRQEANALAGLRRDQMLTRQATSPDGFLWSFERRDQCPSLWLPGEYQMTAVKCHWSGPPLNDGAPDAVLSSRPMGGALRFGIIGLYSTPSRFTVPVKNCSCWSTASGVCGLGAYARGSVICCAMVETQKAWLDNENASVTPCAKRGAQGRTLNGTGTPKLETKKLGSPAA</sequence>
<name>A0A9P8XUC3_9PEZI</name>
<protein>
    <submittedName>
        <fullName evidence="2">Uncharacterized protein</fullName>
    </submittedName>
</protein>
<proteinExistence type="predicted"/>
<dbReference type="GeneID" id="70192325"/>
<evidence type="ECO:0000313" key="2">
    <source>
        <dbReference type="EMBL" id="KAH7018277.1"/>
    </source>
</evidence>
<gene>
    <name evidence="2" type="ORF">B0I36DRAFT_435617</name>
</gene>
<evidence type="ECO:0000313" key="3">
    <source>
        <dbReference type="Proteomes" id="UP000756346"/>
    </source>
</evidence>
<reference evidence="2" key="1">
    <citation type="journal article" date="2021" name="Nat. Commun.">
        <title>Genetic determinants of endophytism in the Arabidopsis root mycobiome.</title>
        <authorList>
            <person name="Mesny F."/>
            <person name="Miyauchi S."/>
            <person name="Thiergart T."/>
            <person name="Pickel B."/>
            <person name="Atanasova L."/>
            <person name="Karlsson M."/>
            <person name="Huettel B."/>
            <person name="Barry K.W."/>
            <person name="Haridas S."/>
            <person name="Chen C."/>
            <person name="Bauer D."/>
            <person name="Andreopoulos W."/>
            <person name="Pangilinan J."/>
            <person name="LaButti K."/>
            <person name="Riley R."/>
            <person name="Lipzen A."/>
            <person name="Clum A."/>
            <person name="Drula E."/>
            <person name="Henrissat B."/>
            <person name="Kohler A."/>
            <person name="Grigoriev I.V."/>
            <person name="Martin F.M."/>
            <person name="Hacquard S."/>
        </authorList>
    </citation>
    <scope>NUCLEOTIDE SEQUENCE</scope>
    <source>
        <strain evidence="2">MPI-CAGE-CH-0230</strain>
    </source>
</reference>
<dbReference type="Proteomes" id="UP000756346">
    <property type="component" value="Unassembled WGS sequence"/>
</dbReference>
<dbReference type="EMBL" id="JAGTJQ010000011">
    <property type="protein sequence ID" value="KAH7018277.1"/>
    <property type="molecule type" value="Genomic_DNA"/>
</dbReference>
<dbReference type="AlphaFoldDB" id="A0A9P8XUC3"/>
<organism evidence="2 3">
    <name type="scientific">Microdochium trichocladiopsis</name>
    <dbReference type="NCBI Taxonomy" id="1682393"/>
    <lineage>
        <taxon>Eukaryota</taxon>
        <taxon>Fungi</taxon>
        <taxon>Dikarya</taxon>
        <taxon>Ascomycota</taxon>
        <taxon>Pezizomycotina</taxon>
        <taxon>Sordariomycetes</taxon>
        <taxon>Xylariomycetidae</taxon>
        <taxon>Xylariales</taxon>
        <taxon>Microdochiaceae</taxon>
        <taxon>Microdochium</taxon>
    </lineage>
</organism>
<evidence type="ECO:0000256" key="1">
    <source>
        <dbReference type="SAM" id="MobiDB-lite"/>
    </source>
</evidence>
<feature type="region of interest" description="Disordered" evidence="1">
    <location>
        <begin position="160"/>
        <end position="183"/>
    </location>
</feature>
<accession>A0A9P8XUC3</accession>
<dbReference type="RefSeq" id="XP_046006544.1">
    <property type="nucleotide sequence ID" value="XM_046162779.1"/>
</dbReference>
<comment type="caution">
    <text evidence="2">The sequence shown here is derived from an EMBL/GenBank/DDBJ whole genome shotgun (WGS) entry which is preliminary data.</text>
</comment>